<keyword evidence="3" id="KW-0238">DNA-binding</keyword>
<proteinExistence type="inferred from homology"/>
<feature type="compositionally biased region" description="Polar residues" evidence="5">
    <location>
        <begin position="1"/>
        <end position="20"/>
    </location>
</feature>
<dbReference type="Proteomes" id="UP000011185">
    <property type="component" value="Unassembled WGS sequence"/>
</dbReference>
<dbReference type="GO" id="GO:0000978">
    <property type="term" value="F:RNA polymerase II cis-regulatory region sequence-specific DNA binding"/>
    <property type="evidence" value="ECO:0007669"/>
    <property type="project" value="TreeGrafter"/>
</dbReference>
<dbReference type="OrthoDB" id="386949at2759"/>
<dbReference type="PANTHER" id="PTHR11064">
    <property type="entry name" value="CCAAT-BINDING TRANSCRIPTION FACTOR-RELATED"/>
    <property type="match status" value="1"/>
</dbReference>
<dbReference type="GO" id="GO:0001228">
    <property type="term" value="F:DNA-binding transcription activator activity, RNA polymerase II-specific"/>
    <property type="evidence" value="ECO:0007669"/>
    <property type="project" value="InterPro"/>
</dbReference>
<dbReference type="PANTHER" id="PTHR11064:SF9">
    <property type="entry name" value="NUCLEAR TRANSCRIPTION FACTOR Y SUBUNIT BETA"/>
    <property type="match status" value="1"/>
</dbReference>
<evidence type="ECO:0000259" key="6">
    <source>
        <dbReference type="Pfam" id="PF00808"/>
    </source>
</evidence>
<evidence type="ECO:0000313" key="7">
    <source>
        <dbReference type="EMBL" id="ELQ74184.1"/>
    </source>
</evidence>
<dbReference type="GO" id="GO:0046982">
    <property type="term" value="F:protein heterodimerization activity"/>
    <property type="evidence" value="ECO:0007669"/>
    <property type="project" value="InterPro"/>
</dbReference>
<dbReference type="HOGENOM" id="CLU_066247_12_1_1"/>
<dbReference type="AlphaFoldDB" id="L7JS04"/>
<dbReference type="InterPro" id="IPR003958">
    <property type="entry name" value="CBFA_NFYB_domain"/>
</dbReference>
<dbReference type="InParanoid" id="L7JS04"/>
<accession>L7JS04</accession>
<evidence type="ECO:0000256" key="5">
    <source>
        <dbReference type="SAM" id="MobiDB-lite"/>
    </source>
</evidence>
<organism evidence="7 8">
    <name type="scientific">Trachipleistophora hominis</name>
    <name type="common">Microsporidian parasite</name>
    <dbReference type="NCBI Taxonomy" id="72359"/>
    <lineage>
        <taxon>Eukaryota</taxon>
        <taxon>Fungi</taxon>
        <taxon>Fungi incertae sedis</taxon>
        <taxon>Microsporidia</taxon>
        <taxon>Pleistophoridae</taxon>
        <taxon>Trachipleistophora</taxon>
    </lineage>
</organism>
<evidence type="ECO:0000313" key="8">
    <source>
        <dbReference type="Proteomes" id="UP000011185"/>
    </source>
</evidence>
<dbReference type="InterPro" id="IPR027113">
    <property type="entry name" value="Transc_fact_NFYB/HAP3"/>
</dbReference>
<comment type="similarity">
    <text evidence="1">Belongs to the NFYB/HAP3 subunit family.</text>
</comment>
<evidence type="ECO:0000256" key="2">
    <source>
        <dbReference type="ARBA" id="ARBA00023015"/>
    </source>
</evidence>
<keyword evidence="4" id="KW-0804">Transcription</keyword>
<protein>
    <submittedName>
        <fullName evidence="7">CCAAT-binding factor, subunit A (HAP3)</fullName>
    </submittedName>
</protein>
<keyword evidence="8" id="KW-1185">Reference proteome</keyword>
<keyword evidence="2" id="KW-0805">Transcription regulation</keyword>
<dbReference type="OMA" id="MQTDDAN"/>
<dbReference type="FunCoup" id="L7JS04">
    <property type="interactions" value="5"/>
</dbReference>
<dbReference type="EMBL" id="JH994065">
    <property type="protein sequence ID" value="ELQ74184.1"/>
    <property type="molecule type" value="Genomic_DNA"/>
</dbReference>
<sequence length="163" mass="19026">VMAETNQFYMSETNQDTTRPSKYKRLQFRSDMDIDKNSYGPLKSTDRLLPIANISKIMKGPIPRSAKIAKDAKELMQKSASEFIAIVTCMAKEICESENRKTITGDDLIRSMKQLGMYYYAEITKKYFMRYKDGGKAFKNKSYTEKDFGEHRPHFSNDYRHLQ</sequence>
<reference evidence="7 8" key="1">
    <citation type="journal article" date="2012" name="PLoS Pathog.">
        <title>The genome of the obligate intracellular parasite Trachipleistophora hominis: new insights into microsporidian genome dynamics and reductive evolution.</title>
        <authorList>
            <person name="Heinz E."/>
            <person name="Williams T.A."/>
            <person name="Nakjang S."/>
            <person name="Noel C.J."/>
            <person name="Swan D.C."/>
            <person name="Goldberg A.V."/>
            <person name="Harris S.R."/>
            <person name="Weinmaier T."/>
            <person name="Markert S."/>
            <person name="Becher D."/>
            <person name="Bernhardt J."/>
            <person name="Dagan T."/>
            <person name="Hacker C."/>
            <person name="Lucocq J.M."/>
            <person name="Schweder T."/>
            <person name="Rattei T."/>
            <person name="Hall N."/>
            <person name="Hirt R.P."/>
            <person name="Embley T.M."/>
        </authorList>
    </citation>
    <scope>NUCLEOTIDE SEQUENCE [LARGE SCALE GENOMIC DNA]</scope>
</reference>
<dbReference type="VEuPathDB" id="MicrosporidiaDB:THOM_2897"/>
<evidence type="ECO:0000256" key="3">
    <source>
        <dbReference type="ARBA" id="ARBA00023125"/>
    </source>
</evidence>
<dbReference type="SUPFAM" id="SSF47113">
    <property type="entry name" value="Histone-fold"/>
    <property type="match status" value="1"/>
</dbReference>
<dbReference type="Gene3D" id="1.10.20.10">
    <property type="entry name" value="Histone, subunit A"/>
    <property type="match status" value="1"/>
</dbReference>
<gene>
    <name evidence="7" type="ORF">THOM_2897</name>
</gene>
<dbReference type="GO" id="GO:0016602">
    <property type="term" value="C:CCAAT-binding factor complex"/>
    <property type="evidence" value="ECO:0007669"/>
    <property type="project" value="InterPro"/>
</dbReference>
<dbReference type="CDD" id="cd22907">
    <property type="entry name" value="HFD_NFYB"/>
    <property type="match status" value="1"/>
</dbReference>
<evidence type="ECO:0000256" key="1">
    <source>
        <dbReference type="ARBA" id="ARBA00009053"/>
    </source>
</evidence>
<dbReference type="PRINTS" id="PR00615">
    <property type="entry name" value="CCAATSUBUNTA"/>
</dbReference>
<evidence type="ECO:0000256" key="4">
    <source>
        <dbReference type="ARBA" id="ARBA00023163"/>
    </source>
</evidence>
<feature type="region of interest" description="Disordered" evidence="5">
    <location>
        <begin position="1"/>
        <end position="21"/>
    </location>
</feature>
<name>L7JS04_TRAHO</name>
<dbReference type="STRING" id="72359.L7JS04"/>
<feature type="non-terminal residue" evidence="7">
    <location>
        <position position="1"/>
    </location>
</feature>
<dbReference type="InterPro" id="IPR009072">
    <property type="entry name" value="Histone-fold"/>
</dbReference>
<dbReference type="Pfam" id="PF00808">
    <property type="entry name" value="CBFD_NFYB_HMF"/>
    <property type="match status" value="1"/>
</dbReference>
<feature type="domain" description="Transcription factor CBF/NF-Y/archaeal histone" evidence="6">
    <location>
        <begin position="48"/>
        <end position="110"/>
    </location>
</feature>